<dbReference type="Proteomes" id="UP000035680">
    <property type="component" value="Unassembled WGS sequence"/>
</dbReference>
<proteinExistence type="predicted"/>
<evidence type="ECO:0000313" key="3">
    <source>
        <dbReference type="WBParaSite" id="SVE_1107800.1"/>
    </source>
</evidence>
<keyword evidence="1" id="KW-1185">Reference proteome</keyword>
<reference evidence="2 3" key="2">
    <citation type="submission" date="2015-08" db="UniProtKB">
        <authorList>
            <consortium name="WormBaseParasite"/>
        </authorList>
    </citation>
    <scope>IDENTIFICATION</scope>
</reference>
<dbReference type="WBParaSite" id="SVE_1107800.1">
    <property type="protein sequence ID" value="SVE_1107800.1"/>
    <property type="gene ID" value="SVE_1107800"/>
</dbReference>
<reference evidence="1 2" key="1">
    <citation type="submission" date="2014-07" db="EMBL/GenBank/DDBJ databases">
        <authorList>
            <person name="Martin A.A"/>
            <person name="De Silva N."/>
        </authorList>
    </citation>
    <scope>NUCLEOTIDE SEQUENCE</scope>
</reference>
<evidence type="ECO:0000313" key="1">
    <source>
        <dbReference type="Proteomes" id="UP000035680"/>
    </source>
</evidence>
<sequence length="97" mass="11472">MYQNSKNSHIKSFLKKSDVDFDIWRNQSINMLRIAAVDDEDHEILDKLCMSANYVFISRHSEAYEYLRKALLKRTDENGKLRKEFSLPIFLMKSGKP</sequence>
<dbReference type="AlphaFoldDB" id="A0A0K0FPM1"/>
<evidence type="ECO:0000313" key="2">
    <source>
        <dbReference type="WBParaSite" id="SVE_1107400.1"/>
    </source>
</evidence>
<organism evidence="1 3">
    <name type="scientific">Strongyloides venezuelensis</name>
    <name type="common">Threadworm</name>
    <dbReference type="NCBI Taxonomy" id="75913"/>
    <lineage>
        <taxon>Eukaryota</taxon>
        <taxon>Metazoa</taxon>
        <taxon>Ecdysozoa</taxon>
        <taxon>Nematoda</taxon>
        <taxon>Chromadorea</taxon>
        <taxon>Rhabditida</taxon>
        <taxon>Tylenchina</taxon>
        <taxon>Panagrolaimomorpha</taxon>
        <taxon>Strongyloidoidea</taxon>
        <taxon>Strongyloididae</taxon>
        <taxon>Strongyloides</taxon>
    </lineage>
</organism>
<protein>
    <submittedName>
        <fullName evidence="2 3">Uncharacterized protein</fullName>
    </submittedName>
</protein>
<accession>A0A0K0FPM1</accession>
<name>A0A0K0FPM1_STRVS</name>
<dbReference type="WBParaSite" id="SVE_1107400.1">
    <property type="protein sequence ID" value="SVE_1107400.1"/>
    <property type="gene ID" value="SVE_1107400"/>
</dbReference>